<reference evidence="2" key="1">
    <citation type="submission" date="2014-11" db="EMBL/GenBank/DDBJ databases">
        <authorList>
            <person name="Amaro Gonzalez C."/>
        </authorList>
    </citation>
    <scope>NUCLEOTIDE SEQUENCE</scope>
</reference>
<accession>A0A0E9P997</accession>
<proteinExistence type="predicted"/>
<keyword evidence="1" id="KW-0812">Transmembrane</keyword>
<evidence type="ECO:0000313" key="2">
    <source>
        <dbReference type="EMBL" id="JAH01084.1"/>
    </source>
</evidence>
<dbReference type="EMBL" id="GBXM01107493">
    <property type="protein sequence ID" value="JAH01084.1"/>
    <property type="molecule type" value="Transcribed_RNA"/>
</dbReference>
<keyword evidence="1" id="KW-0472">Membrane</keyword>
<organism evidence="2">
    <name type="scientific">Anguilla anguilla</name>
    <name type="common">European freshwater eel</name>
    <name type="synonym">Muraena anguilla</name>
    <dbReference type="NCBI Taxonomy" id="7936"/>
    <lineage>
        <taxon>Eukaryota</taxon>
        <taxon>Metazoa</taxon>
        <taxon>Chordata</taxon>
        <taxon>Craniata</taxon>
        <taxon>Vertebrata</taxon>
        <taxon>Euteleostomi</taxon>
        <taxon>Actinopterygii</taxon>
        <taxon>Neopterygii</taxon>
        <taxon>Teleostei</taxon>
        <taxon>Anguilliformes</taxon>
        <taxon>Anguillidae</taxon>
        <taxon>Anguilla</taxon>
    </lineage>
</organism>
<evidence type="ECO:0000256" key="1">
    <source>
        <dbReference type="SAM" id="Phobius"/>
    </source>
</evidence>
<dbReference type="AlphaFoldDB" id="A0A0E9P997"/>
<feature type="transmembrane region" description="Helical" evidence="1">
    <location>
        <begin position="29"/>
        <end position="47"/>
    </location>
</feature>
<keyword evidence="1" id="KW-1133">Transmembrane helix</keyword>
<protein>
    <submittedName>
        <fullName evidence="2">Uncharacterized protein</fullName>
    </submittedName>
</protein>
<feature type="transmembrane region" description="Helical" evidence="1">
    <location>
        <begin position="54"/>
        <end position="75"/>
    </location>
</feature>
<sequence>MNEYGCTHYISSMCVCSRLTGTDMFAHHHTLYFIHAVKHFVFLFFLTKCVSFEHFLLFAIFSFLVVISVLELLHLD</sequence>
<name>A0A0E9P997_ANGAN</name>
<reference evidence="2" key="2">
    <citation type="journal article" date="2015" name="Fish Shellfish Immunol.">
        <title>Early steps in the European eel (Anguilla anguilla)-Vibrio vulnificus interaction in the gills: Role of the RtxA13 toxin.</title>
        <authorList>
            <person name="Callol A."/>
            <person name="Pajuelo D."/>
            <person name="Ebbesson L."/>
            <person name="Teles M."/>
            <person name="MacKenzie S."/>
            <person name="Amaro C."/>
        </authorList>
    </citation>
    <scope>NUCLEOTIDE SEQUENCE</scope>
</reference>